<feature type="coiled-coil region" evidence="6">
    <location>
        <begin position="417"/>
        <end position="463"/>
    </location>
</feature>
<dbReference type="Gene3D" id="3.40.50.300">
    <property type="entry name" value="P-loop containing nucleotide triphosphate hydrolases"/>
    <property type="match status" value="2"/>
</dbReference>
<evidence type="ECO:0000256" key="3">
    <source>
        <dbReference type="ARBA" id="ARBA00022840"/>
    </source>
</evidence>
<keyword evidence="12" id="KW-1185">Reference proteome</keyword>
<gene>
    <name evidence="11" type="ORF">D7318_07685</name>
    <name evidence="10" type="ORF">D7319_06830</name>
</gene>
<dbReference type="FunFam" id="3.40.50.300:FF:000025">
    <property type="entry name" value="ATP-dependent Clp protease subunit"/>
    <property type="match status" value="1"/>
</dbReference>
<evidence type="ECO:0000313" key="13">
    <source>
        <dbReference type="Proteomes" id="UP000275024"/>
    </source>
</evidence>
<dbReference type="EMBL" id="RBDY01000004">
    <property type="protein sequence ID" value="RKN25407.1"/>
    <property type="molecule type" value="Genomic_DNA"/>
</dbReference>
<dbReference type="InterPro" id="IPR004176">
    <property type="entry name" value="Clp_R_N"/>
</dbReference>
<accession>A0A3A9WDD9</accession>
<dbReference type="Pfam" id="PF02861">
    <property type="entry name" value="Clp_N"/>
    <property type="match status" value="1"/>
</dbReference>
<evidence type="ECO:0000259" key="9">
    <source>
        <dbReference type="PROSITE" id="PS51903"/>
    </source>
</evidence>
<feature type="domain" description="Clp R" evidence="9">
    <location>
        <begin position="15"/>
        <end position="156"/>
    </location>
</feature>
<evidence type="ECO:0000313" key="10">
    <source>
        <dbReference type="EMBL" id="RKN11088.1"/>
    </source>
</evidence>
<proteinExistence type="predicted"/>
<dbReference type="OrthoDB" id="9803641at2"/>
<dbReference type="PROSITE" id="PS50151">
    <property type="entry name" value="UVR"/>
    <property type="match status" value="1"/>
</dbReference>
<dbReference type="EMBL" id="RBDX01000004">
    <property type="protein sequence ID" value="RKN11088.1"/>
    <property type="molecule type" value="Genomic_DNA"/>
</dbReference>
<evidence type="ECO:0000259" key="8">
    <source>
        <dbReference type="PROSITE" id="PS50151"/>
    </source>
</evidence>
<dbReference type="InterPro" id="IPR003593">
    <property type="entry name" value="AAA+_ATPase"/>
</dbReference>
<dbReference type="Gene3D" id="1.10.8.60">
    <property type="match status" value="2"/>
</dbReference>
<evidence type="ECO:0000313" key="11">
    <source>
        <dbReference type="EMBL" id="RKN25407.1"/>
    </source>
</evidence>
<dbReference type="SUPFAM" id="SSF81923">
    <property type="entry name" value="Double Clp-N motif"/>
    <property type="match status" value="1"/>
</dbReference>
<dbReference type="InterPro" id="IPR001270">
    <property type="entry name" value="ClpA/B"/>
</dbReference>
<dbReference type="GO" id="GO:0008233">
    <property type="term" value="F:peptidase activity"/>
    <property type="evidence" value="ECO:0007669"/>
    <property type="project" value="UniProtKB-KW"/>
</dbReference>
<evidence type="ECO:0000256" key="1">
    <source>
        <dbReference type="ARBA" id="ARBA00022737"/>
    </source>
</evidence>
<dbReference type="Gene3D" id="1.10.1780.10">
    <property type="entry name" value="Clp, N-terminal domain"/>
    <property type="match status" value="1"/>
</dbReference>
<dbReference type="SMART" id="SM00382">
    <property type="entry name" value="AAA"/>
    <property type="match status" value="2"/>
</dbReference>
<evidence type="ECO:0000313" key="12">
    <source>
        <dbReference type="Proteomes" id="UP000268652"/>
    </source>
</evidence>
<name>A0A3A9WDD9_9ACTN</name>
<reference evidence="12 13" key="1">
    <citation type="submission" date="2018-09" db="EMBL/GenBank/DDBJ databases">
        <title>Streptomyces sp. nov. DS1-2, an endophytic actinomycete isolated from roots of Dendrobium scabrilingue.</title>
        <authorList>
            <person name="Kuncharoen N."/>
            <person name="Kudo T."/>
            <person name="Ohkuma M."/>
            <person name="Yuki M."/>
            <person name="Tanasupawat S."/>
        </authorList>
    </citation>
    <scope>NUCLEOTIDE SEQUENCE [LARGE SCALE GENOMIC DNA]</scope>
    <source>
        <strain evidence="10 13">AZ1-7</strain>
        <strain evidence="11 12">DS1-2</strain>
    </source>
</reference>
<keyword evidence="10" id="KW-0645">Protease</keyword>
<organism evidence="10 13">
    <name type="scientific">Streptomyces radicis</name>
    <dbReference type="NCBI Taxonomy" id="1750517"/>
    <lineage>
        <taxon>Bacteria</taxon>
        <taxon>Bacillati</taxon>
        <taxon>Actinomycetota</taxon>
        <taxon>Actinomycetes</taxon>
        <taxon>Kitasatosporales</taxon>
        <taxon>Streptomycetaceae</taxon>
        <taxon>Streptomyces</taxon>
    </lineage>
</organism>
<dbReference type="Gene3D" id="4.10.860.10">
    <property type="entry name" value="UVR domain"/>
    <property type="match status" value="1"/>
</dbReference>
<dbReference type="PANTHER" id="PTHR11638:SF18">
    <property type="entry name" value="HEAT SHOCK PROTEIN 104"/>
    <property type="match status" value="1"/>
</dbReference>
<dbReference type="PANTHER" id="PTHR11638">
    <property type="entry name" value="ATP-DEPENDENT CLP PROTEASE"/>
    <property type="match status" value="1"/>
</dbReference>
<dbReference type="GO" id="GO:0006508">
    <property type="term" value="P:proteolysis"/>
    <property type="evidence" value="ECO:0007669"/>
    <property type="project" value="UniProtKB-KW"/>
</dbReference>
<dbReference type="Pfam" id="PF23569">
    <property type="entry name" value="NBD_SMAX1"/>
    <property type="match status" value="1"/>
</dbReference>
<feature type="region of interest" description="Disordered" evidence="7">
    <location>
        <begin position="131"/>
        <end position="163"/>
    </location>
</feature>
<dbReference type="PRINTS" id="PR00300">
    <property type="entry name" value="CLPPROTEASEA"/>
</dbReference>
<dbReference type="GO" id="GO:0005737">
    <property type="term" value="C:cytoplasm"/>
    <property type="evidence" value="ECO:0007669"/>
    <property type="project" value="TreeGrafter"/>
</dbReference>
<dbReference type="GO" id="GO:0034605">
    <property type="term" value="P:cellular response to heat"/>
    <property type="evidence" value="ECO:0007669"/>
    <property type="project" value="TreeGrafter"/>
</dbReference>
<keyword evidence="3 10" id="KW-0067">ATP-binding</keyword>
<dbReference type="InterPro" id="IPR050130">
    <property type="entry name" value="ClpA_ClpB"/>
</dbReference>
<keyword evidence="10" id="KW-0378">Hydrolase</keyword>
<keyword evidence="4" id="KW-0143">Chaperone</keyword>
<dbReference type="GO" id="GO:0005524">
    <property type="term" value="F:ATP binding"/>
    <property type="evidence" value="ECO:0007669"/>
    <property type="project" value="UniProtKB-KW"/>
</dbReference>
<keyword evidence="1 5" id="KW-0677">Repeat</keyword>
<dbReference type="AlphaFoldDB" id="A0A3A9WDD9"/>
<feature type="region of interest" description="Disordered" evidence="7">
    <location>
        <begin position="587"/>
        <end position="612"/>
    </location>
</feature>
<keyword evidence="2" id="KW-0547">Nucleotide-binding</keyword>
<dbReference type="InterPro" id="IPR019489">
    <property type="entry name" value="Clp_ATPase_C"/>
</dbReference>
<dbReference type="InterPro" id="IPR036628">
    <property type="entry name" value="Clp_N_dom_sf"/>
</dbReference>
<dbReference type="CDD" id="cd00009">
    <property type="entry name" value="AAA"/>
    <property type="match status" value="1"/>
</dbReference>
<keyword evidence="6" id="KW-0175">Coiled coil</keyword>
<evidence type="ECO:0000256" key="5">
    <source>
        <dbReference type="PROSITE-ProRule" id="PRU01251"/>
    </source>
</evidence>
<protein>
    <submittedName>
        <fullName evidence="10">ATP-dependent Clp protease ATP-binding subunit</fullName>
    </submittedName>
</protein>
<evidence type="ECO:0000256" key="6">
    <source>
        <dbReference type="SAM" id="Coils"/>
    </source>
</evidence>
<feature type="domain" description="UVR" evidence="8">
    <location>
        <begin position="421"/>
        <end position="456"/>
    </location>
</feature>
<evidence type="ECO:0000256" key="7">
    <source>
        <dbReference type="SAM" id="MobiDB-lite"/>
    </source>
</evidence>
<dbReference type="InterPro" id="IPR027417">
    <property type="entry name" value="P-loop_NTPase"/>
</dbReference>
<evidence type="ECO:0000256" key="4">
    <source>
        <dbReference type="ARBA" id="ARBA00023186"/>
    </source>
</evidence>
<evidence type="ECO:0000256" key="2">
    <source>
        <dbReference type="ARBA" id="ARBA00022741"/>
    </source>
</evidence>
<comment type="caution">
    <text evidence="10">The sequence shown here is derived from an EMBL/GenBank/DDBJ whole genome shotgun (WGS) entry which is preliminary data.</text>
</comment>
<dbReference type="InterPro" id="IPR041546">
    <property type="entry name" value="ClpA/ClpB_AAA_lid"/>
</dbReference>
<dbReference type="InterPro" id="IPR001943">
    <property type="entry name" value="UVR_dom"/>
</dbReference>
<dbReference type="SUPFAM" id="SSF52540">
    <property type="entry name" value="P-loop containing nucleoside triphosphate hydrolases"/>
    <property type="match status" value="2"/>
</dbReference>
<dbReference type="Pfam" id="PF17871">
    <property type="entry name" value="AAA_lid_9"/>
    <property type="match status" value="1"/>
</dbReference>
<dbReference type="SMART" id="SM01086">
    <property type="entry name" value="ClpB_D2-small"/>
    <property type="match status" value="1"/>
</dbReference>
<dbReference type="Proteomes" id="UP000268652">
    <property type="component" value="Unassembled WGS sequence"/>
</dbReference>
<dbReference type="Pfam" id="PF10431">
    <property type="entry name" value="ClpB_D2-small"/>
    <property type="match status" value="1"/>
</dbReference>
<dbReference type="Pfam" id="PF07724">
    <property type="entry name" value="AAA_2"/>
    <property type="match status" value="1"/>
</dbReference>
<dbReference type="CDD" id="cd19499">
    <property type="entry name" value="RecA-like_ClpB_Hsp104-like"/>
    <property type="match status" value="1"/>
</dbReference>
<dbReference type="PROSITE" id="PS51903">
    <property type="entry name" value="CLP_R"/>
    <property type="match status" value="1"/>
</dbReference>
<feature type="compositionally biased region" description="Basic and acidic residues" evidence="7">
    <location>
        <begin position="602"/>
        <end position="612"/>
    </location>
</feature>
<dbReference type="InterPro" id="IPR003959">
    <property type="entry name" value="ATPase_AAA_core"/>
</dbReference>
<sequence>MSPAASPPAVQRVPIGRLLSDSSHELLEAAGRRAGEDGSDLDTVHLLWAATRVGPARRVLARAGADPDRLADDLAGGLPTGTRSGDRALTPAAKRVLLAAHARSQAGGASYIGPEHILAALLEEPRSSAGATLRSESAAPGALRESAGGRWTPAGGERATPTLDAYGRDLTDEARGGRLDPVVGRAEEIEQTVEILSRRARNNPVLIGDPGVGKTAIVEGLAQRIVAGDVPKALANRRVVTLDMAALVAGSRHRGDVEERLTKVIEEVTAAEKGVVLFVDDVHTVVGAGNGRGNDAWNAVGSIVKPALARGDLGLVGATTVDAYRGTIERDAALERRFQPVMVPEPTVEETVEILRGLRDCYEAHHQVRITDEAVDAAATLSDRYVRDRFLPDKALDLIDQTAARVALRDGGGSREATDLQDRLTRLTREKDAAVGNEDFERAAEFKQRIRETEERLADLGEEPAQVPLVTEDDIASVLSSRTGIPVARLTQTERERLMRLEEALHRRVIGQEEAVTAVARAVRRGRAGMGDPDRPTGSFLFLGPAGVGKTELAKALAELLFGEDDRLVRLDMGEYRERHAVARLVGSPPGAVGSPPGPGGRTDRVGRTGDGEAGRLTEAVRRTPYGVLLCDEVEKAHPDVLGLLLQVLDRGRLTDAQGRVVDFRNTVVIMTSTVASDRVLEHRGAVDAIRDDLMGELRRHLGPEFLDRVDETVVFHGLGRDDLIRIVDLPLERSRRRLHAQQVDLEVTETAKEWLADRGHRPGFGAGPLRRTIQSELDNRLSDMLLDGTVNPGDTAVCDVRDGRLACYVKDGRATGRATAGP</sequence>
<dbReference type="GO" id="GO:0016887">
    <property type="term" value="F:ATP hydrolysis activity"/>
    <property type="evidence" value="ECO:0007669"/>
    <property type="project" value="InterPro"/>
</dbReference>
<dbReference type="Proteomes" id="UP000275024">
    <property type="component" value="Unassembled WGS sequence"/>
</dbReference>
<dbReference type="InterPro" id="IPR058680">
    <property type="entry name" value="NBD_SMAX1-like"/>
</dbReference>